<dbReference type="Proteomes" id="UP000293613">
    <property type="component" value="Unassembled WGS sequence"/>
</dbReference>
<gene>
    <name evidence="2" type="ORF">PG2011B_1530</name>
</gene>
<proteinExistence type="predicted"/>
<dbReference type="EMBL" id="RSCO01000035">
    <property type="protein sequence ID" value="RYM92757.1"/>
    <property type="molecule type" value="Genomic_DNA"/>
</dbReference>
<keyword evidence="1" id="KW-0472">Membrane</keyword>
<feature type="transmembrane region" description="Helical" evidence="1">
    <location>
        <begin position="673"/>
        <end position="695"/>
    </location>
</feature>
<evidence type="ECO:0000313" key="3">
    <source>
        <dbReference type="Proteomes" id="UP000293613"/>
    </source>
</evidence>
<accession>A0A8B3RFS7</accession>
<organism evidence="2 3">
    <name type="scientific">Bifidobacterium animalis subsp. lactis</name>
    <name type="common">Bifidobacterium lactis</name>
    <dbReference type="NCBI Taxonomy" id="302911"/>
    <lineage>
        <taxon>Bacteria</taxon>
        <taxon>Bacillati</taxon>
        <taxon>Actinomycetota</taxon>
        <taxon>Actinomycetes</taxon>
        <taxon>Bifidobacteriales</taxon>
        <taxon>Bifidobacteriaceae</taxon>
        <taxon>Bifidobacterium</taxon>
    </lineage>
</organism>
<feature type="transmembrane region" description="Helical" evidence="1">
    <location>
        <begin position="644"/>
        <end position="661"/>
    </location>
</feature>
<keyword evidence="2" id="KW-0808">Transferase</keyword>
<feature type="transmembrane region" description="Helical" evidence="1">
    <location>
        <begin position="232"/>
        <end position="248"/>
    </location>
</feature>
<dbReference type="GO" id="GO:0016740">
    <property type="term" value="F:transferase activity"/>
    <property type="evidence" value="ECO:0007669"/>
    <property type="project" value="UniProtKB-KW"/>
</dbReference>
<feature type="transmembrane region" description="Helical" evidence="1">
    <location>
        <begin position="51"/>
        <end position="72"/>
    </location>
</feature>
<sequence>MEREVTNATEKLSHITTMNKPVRHRAATDMGGGASTSRWKHESISQHSRSLWVSIVIAMVLVAICEIGFFNLGHWRTTGLQHATVGKMMVGDGLEALGGNRFRITDPEHANITVPVSDNGRPVNVQSLRVVTNATEKPGASIHASIQLKTTGGDTVSRNEWVDGRDSDGAWQDNRHTLSYSANPASQYYLMGKKLQTYESTDVRITFMGAKGDVVNFDRVEVNPVIPFRISLLRLAIELVVAAFFVLFRPTSRIYRMGVDLRSGGQRLVTAGFIVGLSALSILVSRVGAATPAGLNDAFLHIIDPNQYQHLADALIHGRTWLDLPVDPSLPAMDNPYNYFERRYLAANQGAQYYWDYAYSQGHYYCYFGVVPALLTFVPYQLITGVWMPTWYSVALSSVLIIVFGTLLVRRIAHDYFPQASLGIVWLVTIGFDFGTCVFTYCFNSTFYNVPMACAIALVLMGLWFWQISKRDDGTINGWFMAAGSICMGLLLGTRPQFIVAWALAFPLFWPQITKYRTLFSRNGLWQTVAALAPFVVVGVPVLYYNYVRFGSWTDFGAYYNLTGYDLTSRKASRYTFLPALFTQLFQPPSTTSEFPFLTTTDTVLPGPNEPSMGGYFAIFPIALMALLFILVRQQLSRHGLKTMSVMLMVLALVVVSFDTYKSGTSMRYYGDFAYLVMLCMVIVTLSFAVAAQFVPTASLDGATNAGIPLEAERSLGFRTLQTVLLVLVVLTVAMTVVGLLVPGRYDNWETLHPRIYTTIRSWFIGLTA</sequence>
<name>A0A8B3RFS7_BIFAN</name>
<feature type="transmembrane region" description="Helical" evidence="1">
    <location>
        <begin position="498"/>
        <end position="513"/>
    </location>
</feature>
<feature type="transmembrane region" description="Helical" evidence="1">
    <location>
        <begin position="716"/>
        <end position="742"/>
    </location>
</feature>
<feature type="transmembrane region" description="Helical" evidence="1">
    <location>
        <begin position="613"/>
        <end position="632"/>
    </location>
</feature>
<feature type="transmembrane region" description="Helical" evidence="1">
    <location>
        <begin position="364"/>
        <end position="383"/>
    </location>
</feature>
<dbReference type="AlphaFoldDB" id="A0A8B3RFS7"/>
<feature type="transmembrane region" description="Helical" evidence="1">
    <location>
        <begin position="389"/>
        <end position="409"/>
    </location>
</feature>
<feature type="transmembrane region" description="Helical" evidence="1">
    <location>
        <begin position="525"/>
        <end position="547"/>
    </location>
</feature>
<evidence type="ECO:0000256" key="1">
    <source>
        <dbReference type="SAM" id="Phobius"/>
    </source>
</evidence>
<keyword evidence="1" id="KW-0812">Transmembrane</keyword>
<protein>
    <submittedName>
        <fullName evidence="2">Glycosyltransferase</fullName>
    </submittedName>
</protein>
<evidence type="ECO:0000313" key="2">
    <source>
        <dbReference type="EMBL" id="RYM92757.1"/>
    </source>
</evidence>
<feature type="transmembrane region" description="Helical" evidence="1">
    <location>
        <begin position="447"/>
        <end position="466"/>
    </location>
</feature>
<feature type="transmembrane region" description="Helical" evidence="1">
    <location>
        <begin position="421"/>
        <end position="441"/>
    </location>
</feature>
<feature type="transmembrane region" description="Helical" evidence="1">
    <location>
        <begin position="268"/>
        <end position="289"/>
    </location>
</feature>
<keyword evidence="1" id="KW-1133">Transmembrane helix</keyword>
<reference evidence="2 3" key="1">
    <citation type="journal article" date="2019" name="Appl. Environ. Microbiol.">
        <title>Dissecting the evolutionary development of the Bifidobacterium animalis species through comparative genomics analyses.</title>
        <authorList>
            <person name="Lugli G.A."/>
            <person name="Mancino W."/>
            <person name="Milani C."/>
            <person name="Duranti S."/>
            <person name="Mancabelli L."/>
            <person name="Napoli S."/>
            <person name="Mangifesta M."/>
            <person name="Viappiani A."/>
            <person name="Anzalone R."/>
            <person name="Longhi G."/>
            <person name="van Sinderen D."/>
            <person name="Ventura M."/>
            <person name="Turroni F."/>
        </authorList>
    </citation>
    <scope>NUCLEOTIDE SEQUENCE [LARGE SCALE GENOMIC DNA]</scope>
    <source>
        <strain evidence="2 3">2011B</strain>
    </source>
</reference>
<comment type="caution">
    <text evidence="2">The sequence shown here is derived from an EMBL/GenBank/DDBJ whole genome shotgun (WGS) entry which is preliminary data.</text>
</comment>